<comment type="caution">
    <text evidence="1">The sequence shown here is derived from an EMBL/GenBank/DDBJ whole genome shotgun (WGS) entry which is preliminary data.</text>
</comment>
<proteinExistence type="predicted"/>
<dbReference type="Proteomes" id="UP000798662">
    <property type="component" value="Chromosome 3"/>
</dbReference>
<accession>A0ACC3CEU7</accession>
<dbReference type="EMBL" id="CM020620">
    <property type="protein sequence ID" value="KAK1868694.1"/>
    <property type="molecule type" value="Genomic_DNA"/>
</dbReference>
<evidence type="ECO:0000313" key="1">
    <source>
        <dbReference type="EMBL" id="KAK1868694.1"/>
    </source>
</evidence>
<evidence type="ECO:0000313" key="2">
    <source>
        <dbReference type="Proteomes" id="UP000798662"/>
    </source>
</evidence>
<organism evidence="1 2">
    <name type="scientific">Pyropia yezoensis</name>
    <name type="common">Susabi-nori</name>
    <name type="synonym">Porphyra yezoensis</name>
    <dbReference type="NCBI Taxonomy" id="2788"/>
    <lineage>
        <taxon>Eukaryota</taxon>
        <taxon>Rhodophyta</taxon>
        <taxon>Bangiophyceae</taxon>
        <taxon>Bangiales</taxon>
        <taxon>Bangiaceae</taxon>
        <taxon>Pyropia</taxon>
    </lineage>
</organism>
<sequence length="240" mass="23446">MQSLPDLDAPVRARMDAAAGRGAGGAAPPSRGRGRGGPAARGRGTPHAGGPTVLPAAGGAAAAAGRGGGRGGGAVGGAAATAAASAGAGATGPLALAAPAGAAARPPTVASRSLVEAGSSPRTGAASSLAEAASLLEEPLKAEIFALRVRLEEANRLEAAAVDGVNRLRAELRDAEAGLAKSRTAKGALCDQLIEVMADYEQRKSERLDEINAIIGAVEDHNQSCCDDTGPPVGLVFLVV</sequence>
<keyword evidence="2" id="KW-1185">Reference proteome</keyword>
<reference evidence="1" key="1">
    <citation type="submission" date="2019-11" db="EMBL/GenBank/DDBJ databases">
        <title>Nori genome reveals adaptations in red seaweeds to the harsh intertidal environment.</title>
        <authorList>
            <person name="Wang D."/>
            <person name="Mao Y."/>
        </authorList>
    </citation>
    <scope>NUCLEOTIDE SEQUENCE</scope>
    <source>
        <tissue evidence="1">Gametophyte</tissue>
    </source>
</reference>
<gene>
    <name evidence="1" type="ORF">I4F81_011177</name>
</gene>
<protein>
    <submittedName>
        <fullName evidence="1">Uncharacterized protein</fullName>
    </submittedName>
</protein>
<name>A0ACC3CEU7_PYRYE</name>